<gene>
    <name evidence="9" type="ORF">CP962_03285</name>
</gene>
<feature type="domain" description="Type II methyltransferase M.TaqI-like" evidence="8">
    <location>
        <begin position="104"/>
        <end position="238"/>
    </location>
</feature>
<protein>
    <recommendedName>
        <fullName evidence="1">site-specific DNA-methyltransferase (adenine-specific)</fullName>
        <ecNumber evidence="1">2.1.1.72</ecNumber>
    </recommendedName>
</protein>
<evidence type="ECO:0000256" key="5">
    <source>
        <dbReference type="ARBA" id="ARBA00022747"/>
    </source>
</evidence>
<dbReference type="AlphaFoldDB" id="A0AA94F8M6"/>
<reference evidence="9 10" key="1">
    <citation type="submission" date="2017-09" db="EMBL/GenBank/DDBJ databases">
        <title>Genomics of the genus Arcobacter.</title>
        <authorList>
            <person name="Perez-Cataluna A."/>
            <person name="Figueras M.J."/>
            <person name="Salas-Masso N."/>
        </authorList>
    </citation>
    <scope>NUCLEOTIDE SEQUENCE [LARGE SCALE GENOMIC DNA]</scope>
    <source>
        <strain evidence="9 10">CECT 7837</strain>
    </source>
</reference>
<accession>A0AA94F8M6</accession>
<dbReference type="InterPro" id="IPR011639">
    <property type="entry name" value="MethylTrfase_TaqI-like_dom"/>
</dbReference>
<evidence type="ECO:0000256" key="3">
    <source>
        <dbReference type="ARBA" id="ARBA00022679"/>
    </source>
</evidence>
<dbReference type="PRINTS" id="PR00507">
    <property type="entry name" value="N12N6MTFRASE"/>
</dbReference>
<evidence type="ECO:0000313" key="9">
    <source>
        <dbReference type="EMBL" id="RXI31818.1"/>
    </source>
</evidence>
<organism evidence="9 10">
    <name type="scientific">Arcobacter ellisii</name>
    <dbReference type="NCBI Taxonomy" id="913109"/>
    <lineage>
        <taxon>Bacteria</taxon>
        <taxon>Pseudomonadati</taxon>
        <taxon>Campylobacterota</taxon>
        <taxon>Epsilonproteobacteria</taxon>
        <taxon>Campylobacterales</taxon>
        <taxon>Arcobacteraceae</taxon>
        <taxon>Arcobacter</taxon>
    </lineage>
</organism>
<evidence type="ECO:0000256" key="4">
    <source>
        <dbReference type="ARBA" id="ARBA00022691"/>
    </source>
</evidence>
<dbReference type="SUPFAM" id="SSF53335">
    <property type="entry name" value="S-adenosyl-L-methionine-dependent methyltransferases"/>
    <property type="match status" value="1"/>
</dbReference>
<evidence type="ECO:0000259" key="8">
    <source>
        <dbReference type="Pfam" id="PF07669"/>
    </source>
</evidence>
<name>A0AA94F8M6_9BACT</name>
<dbReference type="Pfam" id="PF07669">
    <property type="entry name" value="Eco57I"/>
    <property type="match status" value="1"/>
</dbReference>
<dbReference type="Gene3D" id="3.40.50.150">
    <property type="entry name" value="Vaccinia Virus protein VP39"/>
    <property type="match status" value="1"/>
</dbReference>
<dbReference type="PANTHER" id="PTHR33841">
    <property type="entry name" value="DNA METHYLTRANSFERASE YEEA-RELATED"/>
    <property type="match status" value="1"/>
</dbReference>
<dbReference type="InterPro" id="IPR029063">
    <property type="entry name" value="SAM-dependent_MTases_sf"/>
</dbReference>
<comment type="catalytic activity">
    <reaction evidence="7">
        <text>a 2'-deoxyadenosine in DNA + S-adenosyl-L-methionine = an N(6)-methyl-2'-deoxyadenosine in DNA + S-adenosyl-L-homocysteine + H(+)</text>
        <dbReference type="Rhea" id="RHEA:15197"/>
        <dbReference type="Rhea" id="RHEA-COMP:12418"/>
        <dbReference type="Rhea" id="RHEA-COMP:12419"/>
        <dbReference type="ChEBI" id="CHEBI:15378"/>
        <dbReference type="ChEBI" id="CHEBI:57856"/>
        <dbReference type="ChEBI" id="CHEBI:59789"/>
        <dbReference type="ChEBI" id="CHEBI:90615"/>
        <dbReference type="ChEBI" id="CHEBI:90616"/>
        <dbReference type="EC" id="2.1.1.72"/>
    </reaction>
</comment>
<proteinExistence type="predicted"/>
<dbReference type="GO" id="GO:0032259">
    <property type="term" value="P:methylation"/>
    <property type="evidence" value="ECO:0007669"/>
    <property type="project" value="UniProtKB-KW"/>
</dbReference>
<evidence type="ECO:0000256" key="2">
    <source>
        <dbReference type="ARBA" id="ARBA00022603"/>
    </source>
</evidence>
<evidence type="ECO:0000256" key="6">
    <source>
        <dbReference type="ARBA" id="ARBA00023125"/>
    </source>
</evidence>
<comment type="caution">
    <text evidence="9">The sequence shown here is derived from an EMBL/GenBank/DDBJ whole genome shotgun (WGS) entry which is preliminary data.</text>
</comment>
<dbReference type="CDD" id="cd02440">
    <property type="entry name" value="AdoMet_MTases"/>
    <property type="match status" value="1"/>
</dbReference>
<dbReference type="InterPro" id="IPR002052">
    <property type="entry name" value="DNA_methylase_N6_adenine_CS"/>
</dbReference>
<dbReference type="EMBL" id="NXIG01000003">
    <property type="protein sequence ID" value="RXI31818.1"/>
    <property type="molecule type" value="Genomic_DNA"/>
</dbReference>
<dbReference type="GO" id="GO:0003677">
    <property type="term" value="F:DNA binding"/>
    <property type="evidence" value="ECO:0007669"/>
    <property type="project" value="UniProtKB-KW"/>
</dbReference>
<evidence type="ECO:0000256" key="1">
    <source>
        <dbReference type="ARBA" id="ARBA00011900"/>
    </source>
</evidence>
<sequence>MYFIVKYYKIPLGFIMDIIEIIENNRIQATKDVEISKQKLYEQYFTPSDIANYMSNLFSNFEKENISILDAGAGVGNLGAICSLKYLNSGKNSFVSLTSIEWDKNLLEYLKGNIQEIQNKYINFHASIYNEDFYFIAQKLLTEGISFDRIIINPPYSLISKTNNEQLEILKKLDVSTPNTYSNFIELCYRLLSDKGELVAIVPRSFCNGTRFTKFRKKMLKNVKIEFIHLFESRKEVFKEYGVFQEVVIIKLTKKKIKKTKICISDKLNDNCCEKFNFDQITFKNDPYSFIHIPSKTDDLEIVNKISKLSSSLNELGLSISTGKVVEYREEYLTEEDYIENARILYQRHVRSDEIDLSVYNPSKPFLKQNEITKKKMIPKGNYIIIKRMSYKENKKRINTGILKKEHFDRTHMTVENHLNYIHKDSCGLDENLIYGLNAYLNLEIVDKYVRRFSGHTQINASDICSLPMPNIEVLKKVGEKIMNKKNNDYSIEELFFNK</sequence>
<dbReference type="GO" id="GO:0009307">
    <property type="term" value="P:DNA restriction-modification system"/>
    <property type="evidence" value="ECO:0007669"/>
    <property type="project" value="UniProtKB-KW"/>
</dbReference>
<dbReference type="InterPro" id="IPR050953">
    <property type="entry name" value="N4_N6_ade-DNA_methylase"/>
</dbReference>
<dbReference type="GO" id="GO:0009007">
    <property type="term" value="F:site-specific DNA-methyltransferase (adenine-specific) activity"/>
    <property type="evidence" value="ECO:0007669"/>
    <property type="project" value="UniProtKB-EC"/>
</dbReference>
<evidence type="ECO:0000256" key="7">
    <source>
        <dbReference type="ARBA" id="ARBA00047942"/>
    </source>
</evidence>
<dbReference type="PROSITE" id="PS00092">
    <property type="entry name" value="N6_MTASE"/>
    <property type="match status" value="1"/>
</dbReference>
<keyword evidence="5" id="KW-0680">Restriction system</keyword>
<dbReference type="Proteomes" id="UP000290588">
    <property type="component" value="Unassembled WGS sequence"/>
</dbReference>
<evidence type="ECO:0000313" key="10">
    <source>
        <dbReference type="Proteomes" id="UP000290588"/>
    </source>
</evidence>
<keyword evidence="2 9" id="KW-0489">Methyltransferase</keyword>
<keyword evidence="6" id="KW-0238">DNA-binding</keyword>
<dbReference type="PANTHER" id="PTHR33841:SF6">
    <property type="entry name" value="TYPE II METHYLTRANSFERASE M.HINDII"/>
    <property type="match status" value="1"/>
</dbReference>
<keyword evidence="3" id="KW-0808">Transferase</keyword>
<dbReference type="EC" id="2.1.1.72" evidence="1"/>
<keyword evidence="4" id="KW-0949">S-adenosyl-L-methionine</keyword>